<reference evidence="2" key="1">
    <citation type="journal article" date="2014" name="Int. J. Syst. Evol. Microbiol.">
        <title>Complete genome sequence of Corynebacterium casei LMG S-19264T (=DSM 44701T), isolated from a smear-ripened cheese.</title>
        <authorList>
            <consortium name="US DOE Joint Genome Institute (JGI-PGF)"/>
            <person name="Walter F."/>
            <person name="Albersmeier A."/>
            <person name="Kalinowski J."/>
            <person name="Ruckert C."/>
        </authorList>
    </citation>
    <scope>NUCLEOTIDE SEQUENCE</scope>
    <source>
        <strain evidence="2">JCM 19596</strain>
    </source>
</reference>
<evidence type="ECO:0000313" key="2">
    <source>
        <dbReference type="EMBL" id="GGL45801.1"/>
    </source>
</evidence>
<dbReference type="AlphaFoldDB" id="A0A830EZH5"/>
<accession>A0A830EZH5</accession>
<protein>
    <submittedName>
        <fullName evidence="2">Uncharacterized protein</fullName>
    </submittedName>
</protein>
<keyword evidence="1" id="KW-1133">Transmembrane helix</keyword>
<evidence type="ECO:0000313" key="3">
    <source>
        <dbReference type="Proteomes" id="UP000607197"/>
    </source>
</evidence>
<name>A0A830EZH5_9EURY</name>
<sequence length="60" mass="6153">MSRTNGEESGSGDARRDVKTMLLGVWLTLVAFGVGAFGHDGIAMLVGLVAALCVLAGFVD</sequence>
<comment type="caution">
    <text evidence="2">The sequence shown here is derived from an EMBL/GenBank/DDBJ whole genome shotgun (WGS) entry which is preliminary data.</text>
</comment>
<keyword evidence="3" id="KW-1185">Reference proteome</keyword>
<keyword evidence="1" id="KW-0812">Transmembrane</keyword>
<keyword evidence="1" id="KW-0472">Membrane</keyword>
<evidence type="ECO:0000256" key="1">
    <source>
        <dbReference type="SAM" id="Phobius"/>
    </source>
</evidence>
<dbReference type="EMBL" id="BMPG01000001">
    <property type="protein sequence ID" value="GGL45801.1"/>
    <property type="molecule type" value="Genomic_DNA"/>
</dbReference>
<reference evidence="2" key="2">
    <citation type="submission" date="2020-09" db="EMBL/GenBank/DDBJ databases">
        <authorList>
            <person name="Sun Q."/>
            <person name="Ohkuma M."/>
        </authorList>
    </citation>
    <scope>NUCLEOTIDE SEQUENCE</scope>
    <source>
        <strain evidence="2">JCM 19596</strain>
    </source>
</reference>
<feature type="transmembrane region" description="Helical" evidence="1">
    <location>
        <begin position="42"/>
        <end position="59"/>
    </location>
</feature>
<organism evidence="2 3">
    <name type="scientific">Halocalculus aciditolerans</name>
    <dbReference type="NCBI Taxonomy" id="1383812"/>
    <lineage>
        <taxon>Archaea</taxon>
        <taxon>Methanobacteriati</taxon>
        <taxon>Methanobacteriota</taxon>
        <taxon>Stenosarchaea group</taxon>
        <taxon>Halobacteria</taxon>
        <taxon>Halobacteriales</taxon>
        <taxon>Halobacteriaceae</taxon>
        <taxon>Halocalculus</taxon>
    </lineage>
</organism>
<proteinExistence type="predicted"/>
<dbReference type="RefSeq" id="WP_188974600.1">
    <property type="nucleotide sequence ID" value="NZ_BMPG01000001.1"/>
</dbReference>
<feature type="transmembrane region" description="Helical" evidence="1">
    <location>
        <begin position="20"/>
        <end position="36"/>
    </location>
</feature>
<gene>
    <name evidence="2" type="ORF">GCM10009039_00180</name>
</gene>
<dbReference type="Proteomes" id="UP000607197">
    <property type="component" value="Unassembled WGS sequence"/>
</dbReference>